<accession>A0A4C2ETW9</accession>
<comment type="caution">
    <text evidence="1">The sequence shown here is derived from an EMBL/GenBank/DDBJ whole genome shotgun (WGS) entry which is preliminary data.</text>
</comment>
<dbReference type="OrthoDB" id="221780at2157"/>
<dbReference type="RefSeq" id="WP_137685459.1">
    <property type="nucleotide sequence ID" value="NZ_BIXZ01000015.1"/>
</dbReference>
<proteinExistence type="predicted"/>
<reference evidence="1 2" key="1">
    <citation type="submission" date="2019-02" db="EMBL/GenBank/DDBJ databases">
        <title>Haloarcula mannanilyticum sp. nov., a mannan degrading haloarchaeon isolated from commercial salt.</title>
        <authorList>
            <person name="Enomoto S."/>
            <person name="Shimane Y."/>
            <person name="Kamekura M."/>
            <person name="Ito T."/>
            <person name="Moriya O."/>
            <person name="Ihara K."/>
            <person name="Takahashi-Ando N."/>
            <person name="Fukushima Y."/>
            <person name="Yoshida Y."/>
            <person name="Usama R."/>
            <person name="Takai K."/>
            <person name="Minegishi H."/>
        </authorList>
    </citation>
    <scope>NUCLEOTIDE SEQUENCE [LARGE SCALE GENOMIC DNA]</scope>
    <source>
        <strain evidence="1 2">MD130-1</strain>
    </source>
</reference>
<dbReference type="Proteomes" id="UP000304382">
    <property type="component" value="Unassembled WGS sequence"/>
</dbReference>
<evidence type="ECO:0000313" key="2">
    <source>
        <dbReference type="Proteomes" id="UP000304382"/>
    </source>
</evidence>
<evidence type="ECO:0000313" key="1">
    <source>
        <dbReference type="EMBL" id="GCF16073.1"/>
    </source>
</evidence>
<organism evidence="1 2">
    <name type="scientific">Haloarcula mannanilytica</name>
    <dbReference type="NCBI Taxonomy" id="2509225"/>
    <lineage>
        <taxon>Archaea</taxon>
        <taxon>Methanobacteriati</taxon>
        <taxon>Methanobacteriota</taxon>
        <taxon>Stenosarchaea group</taxon>
        <taxon>Halobacteria</taxon>
        <taxon>Halobacteriales</taxon>
        <taxon>Haloarculaceae</taxon>
        <taxon>Haloarcula</taxon>
    </lineage>
</organism>
<keyword evidence="2" id="KW-1185">Reference proteome</keyword>
<protein>
    <submittedName>
        <fullName evidence="1">Uncharacterized protein</fullName>
    </submittedName>
</protein>
<dbReference type="EMBL" id="BIXZ01000015">
    <property type="protein sequence ID" value="GCF16073.1"/>
    <property type="molecule type" value="Genomic_DNA"/>
</dbReference>
<sequence length="224" mass="23881">MGTAAGVDAGAAPALVETIQAIEEGDVLVVNGDTRTWDVTDVVERSIEDPTDDRESKRVLRLNARSAVFGLELVSYPDHHEASLHALESPDWTEDGRVFDVDDVEVLTQRVPWVVVSGGPAAKYHFPDPQAAAYGEAAPACGAGNQGSTYRITRCNAVVPAYSGCKDCLRHAKPVGLQPVQCPDCGKHICQGILQGEQVAAVDGFSITCPQCEFDGTVEVAFEN</sequence>
<gene>
    <name evidence="1" type="ORF">Harman_40080</name>
</gene>
<name>A0A4C2ETW9_9EURY</name>
<dbReference type="AlphaFoldDB" id="A0A4C2ETW9"/>